<name>B2J6I8_NOSP7</name>
<dbReference type="HOGENOM" id="CLU_018816_1_2_3"/>
<keyword evidence="4" id="KW-0812">Transmembrane</keyword>
<dbReference type="OrthoDB" id="5379451at2"/>
<dbReference type="AlphaFoldDB" id="B2J6I8"/>
<dbReference type="SUPFAM" id="SSF111369">
    <property type="entry name" value="HlyD-like secretion proteins"/>
    <property type="match status" value="2"/>
</dbReference>
<dbReference type="GO" id="GO:1990281">
    <property type="term" value="C:efflux pump complex"/>
    <property type="evidence" value="ECO:0007669"/>
    <property type="project" value="TreeGrafter"/>
</dbReference>
<dbReference type="PANTHER" id="PTHR30469">
    <property type="entry name" value="MULTIDRUG RESISTANCE PROTEIN MDTA"/>
    <property type="match status" value="1"/>
</dbReference>
<reference evidence="6 7" key="2">
    <citation type="journal article" date="2013" name="Plant Physiol.">
        <title>A Nostoc punctiforme Sugar Transporter Necessary to Establish a Cyanobacterium-Plant Symbiosis.</title>
        <authorList>
            <person name="Ekman M."/>
            <person name="Picossi S."/>
            <person name="Campbell E.L."/>
            <person name="Meeks J.C."/>
            <person name="Flores E."/>
        </authorList>
    </citation>
    <scope>NUCLEOTIDE SEQUENCE [LARGE SCALE GENOMIC DNA]</scope>
    <source>
        <strain evidence="7">ATCC 29133 / PCC 73102</strain>
    </source>
</reference>
<dbReference type="STRING" id="63737.Npun_F4014"/>
<dbReference type="Proteomes" id="UP000001191">
    <property type="component" value="Chromosome"/>
</dbReference>
<evidence type="ECO:0000256" key="3">
    <source>
        <dbReference type="SAM" id="MobiDB-lite"/>
    </source>
</evidence>
<dbReference type="Pfam" id="PF25917">
    <property type="entry name" value="BSH_RND"/>
    <property type="match status" value="1"/>
</dbReference>
<dbReference type="InterPro" id="IPR058625">
    <property type="entry name" value="MdtA-like_BSH"/>
</dbReference>
<organism evidence="6 7">
    <name type="scientific">Nostoc punctiforme (strain ATCC 29133 / PCC 73102)</name>
    <dbReference type="NCBI Taxonomy" id="63737"/>
    <lineage>
        <taxon>Bacteria</taxon>
        <taxon>Bacillati</taxon>
        <taxon>Cyanobacteriota</taxon>
        <taxon>Cyanophyceae</taxon>
        <taxon>Nostocales</taxon>
        <taxon>Nostocaceae</taxon>
        <taxon>Nostoc</taxon>
    </lineage>
</organism>
<evidence type="ECO:0000256" key="1">
    <source>
        <dbReference type="ARBA" id="ARBA00009477"/>
    </source>
</evidence>
<evidence type="ECO:0000256" key="4">
    <source>
        <dbReference type="SAM" id="Phobius"/>
    </source>
</evidence>
<dbReference type="GO" id="GO:0015562">
    <property type="term" value="F:efflux transmembrane transporter activity"/>
    <property type="evidence" value="ECO:0007669"/>
    <property type="project" value="TreeGrafter"/>
</dbReference>
<keyword evidence="7" id="KW-1185">Reference proteome</keyword>
<protein>
    <submittedName>
        <fullName evidence="6">Efflux transporter, RND family, MFP subunit</fullName>
    </submittedName>
</protein>
<dbReference type="EnsemblBacteria" id="ACC82393">
    <property type="protein sequence ID" value="ACC82393"/>
    <property type="gene ID" value="Npun_F4014"/>
</dbReference>
<keyword evidence="4" id="KW-0472">Membrane</keyword>
<evidence type="ECO:0000256" key="2">
    <source>
        <dbReference type="SAM" id="Coils"/>
    </source>
</evidence>
<dbReference type="EMBL" id="CP001037">
    <property type="protein sequence ID" value="ACC82393.1"/>
    <property type="molecule type" value="Genomic_DNA"/>
</dbReference>
<feature type="domain" description="Multidrug resistance protein MdtA-like barrel-sandwich hybrid" evidence="5">
    <location>
        <begin position="111"/>
        <end position="354"/>
    </location>
</feature>
<keyword evidence="2" id="KW-0175">Coiled coil</keyword>
<dbReference type="KEGG" id="npu:Npun_F4014"/>
<evidence type="ECO:0000313" key="7">
    <source>
        <dbReference type="Proteomes" id="UP000001191"/>
    </source>
</evidence>
<dbReference type="PhylomeDB" id="B2J6I8"/>
<reference evidence="7" key="1">
    <citation type="submission" date="2008-04" db="EMBL/GenBank/DDBJ databases">
        <title>Complete sequence of chromosome of Nostoc punctiforme ATCC 29133.</title>
        <authorList>
            <consortium name="US DOE Joint Genome Institute"/>
            <person name="Copeland A."/>
            <person name="Lucas S."/>
            <person name="Lapidus A."/>
            <person name="Glavina del Rio T."/>
            <person name="Dalin E."/>
            <person name="Tice H."/>
            <person name="Pitluck S."/>
            <person name="Chain P."/>
            <person name="Malfatti S."/>
            <person name="Shin M."/>
            <person name="Vergez L."/>
            <person name="Schmutz J."/>
            <person name="Larimer F."/>
            <person name="Land M."/>
            <person name="Hauser L."/>
            <person name="Kyrpides N."/>
            <person name="Kim E."/>
            <person name="Meeks J.C."/>
            <person name="Elhai J."/>
            <person name="Campbell E.L."/>
            <person name="Thiel T."/>
            <person name="Longmire J."/>
            <person name="Potts M."/>
            <person name="Atlas R."/>
        </authorList>
    </citation>
    <scope>NUCLEOTIDE SEQUENCE [LARGE SCALE GENOMIC DNA]</scope>
    <source>
        <strain evidence="7">ATCC 29133 / PCC 73102</strain>
    </source>
</reference>
<feature type="coiled-coil region" evidence="2">
    <location>
        <begin position="144"/>
        <end position="223"/>
    </location>
</feature>
<feature type="transmembrane region" description="Helical" evidence="4">
    <location>
        <begin position="43"/>
        <end position="63"/>
    </location>
</feature>
<gene>
    <name evidence="6" type="ordered locus">Npun_F4014</name>
</gene>
<sequence length="541" mass="58228">MSHSEFPDSPLPVEIEQPAVIDSSQQPQPLPERSPKPPQKRRWPLILGIILLIGGIGFGWRWWQTSSASNPPAGGPAAGQPMAIPVKLATVQPETVQESSEFIGSLEAPRSVIIKPQVEGRVTQIYIKEGNRVQQGQVIISLESDSVQAQLLQAKAALAQAQARLAELKAGTRQEEVAQARAQLTQAQARLRDAQSGSQPQEIAQAEAQIQSAKSDVELAQSRAKRYAQLRKEGAVSQDTLEGYVKEQQSAEAALVVAQKRLAQLRQSRTSSVNELAGALEQQKQNLRQLENGSRPEEIAQARSQVTQAAAQVQAAQVQLQYTKVLAPFTGTVGDIPTKVGDYVEKADQLTTLTRNDSLELNISVPLEEAKKLRLGLLVQMLNIQGQPTATGKISFISPDASSDSQTILVKANFGNSRSQLVNRQSVQTKVIWNERPGILIPVTAVSRLGGETFVFVAEAPTEKKAEPTEKKAEAPAEKKAGAPSLVAQQKPVKLGVIEGNNYQVIEGLKAGDKIVVSGILNLTNGAPITPAPQEVGSQKP</sequence>
<feature type="coiled-coil region" evidence="2">
    <location>
        <begin position="248"/>
        <end position="319"/>
    </location>
</feature>
<accession>B2J6I8</accession>
<feature type="region of interest" description="Disordered" evidence="3">
    <location>
        <begin position="461"/>
        <end position="485"/>
    </location>
</feature>
<feature type="region of interest" description="Disordered" evidence="3">
    <location>
        <begin position="1"/>
        <end position="39"/>
    </location>
</feature>
<evidence type="ECO:0000313" key="6">
    <source>
        <dbReference type="EMBL" id="ACC82393.1"/>
    </source>
</evidence>
<dbReference type="Gene3D" id="1.10.287.470">
    <property type="entry name" value="Helix hairpin bin"/>
    <property type="match status" value="2"/>
</dbReference>
<dbReference type="InterPro" id="IPR006143">
    <property type="entry name" value="RND_pump_MFP"/>
</dbReference>
<dbReference type="PRINTS" id="PR01490">
    <property type="entry name" value="RTXTOXIND"/>
</dbReference>
<dbReference type="PANTHER" id="PTHR30469:SF39">
    <property type="entry name" value="SLL0180 PROTEIN"/>
    <property type="match status" value="1"/>
</dbReference>
<dbReference type="RefSeq" id="WP_012410360.1">
    <property type="nucleotide sequence ID" value="NC_010628.1"/>
</dbReference>
<feature type="compositionally biased region" description="Basic and acidic residues" evidence="3">
    <location>
        <begin position="461"/>
        <end position="481"/>
    </location>
</feature>
<dbReference type="Gene3D" id="2.40.30.170">
    <property type="match status" value="1"/>
</dbReference>
<dbReference type="Gene3D" id="2.40.420.20">
    <property type="match status" value="1"/>
</dbReference>
<keyword evidence="4" id="KW-1133">Transmembrane helix</keyword>
<dbReference type="eggNOG" id="COG0845">
    <property type="taxonomic scope" value="Bacteria"/>
</dbReference>
<comment type="similarity">
    <text evidence="1">Belongs to the membrane fusion protein (MFP) (TC 8.A.1) family.</text>
</comment>
<dbReference type="Gene3D" id="2.40.50.100">
    <property type="match status" value="2"/>
</dbReference>
<dbReference type="NCBIfam" id="TIGR01730">
    <property type="entry name" value="RND_mfp"/>
    <property type="match status" value="1"/>
</dbReference>
<proteinExistence type="inferred from homology"/>
<evidence type="ECO:0000259" key="5">
    <source>
        <dbReference type="Pfam" id="PF25917"/>
    </source>
</evidence>